<dbReference type="SUPFAM" id="SSF52540">
    <property type="entry name" value="P-loop containing nucleoside triphosphate hydrolases"/>
    <property type="match status" value="1"/>
</dbReference>
<feature type="transmembrane region" description="Helical" evidence="8">
    <location>
        <begin position="170"/>
        <end position="188"/>
    </location>
</feature>
<dbReference type="GO" id="GO:0015421">
    <property type="term" value="F:ABC-type oligopeptide transporter activity"/>
    <property type="evidence" value="ECO:0007669"/>
    <property type="project" value="TreeGrafter"/>
</dbReference>
<keyword evidence="12" id="KW-1185">Reference proteome</keyword>
<reference evidence="12" key="1">
    <citation type="submission" date="2016-11" db="EMBL/GenBank/DDBJ databases">
        <authorList>
            <person name="Varghese N."/>
            <person name="Submissions S."/>
        </authorList>
    </citation>
    <scope>NUCLEOTIDE SEQUENCE [LARGE SCALE GENOMIC DNA]</scope>
    <source>
        <strain evidence="12">USBA-503</strain>
    </source>
</reference>
<evidence type="ECO:0000256" key="4">
    <source>
        <dbReference type="ARBA" id="ARBA00022741"/>
    </source>
</evidence>
<evidence type="ECO:0000259" key="9">
    <source>
        <dbReference type="PROSITE" id="PS50893"/>
    </source>
</evidence>
<feature type="domain" description="ABC transporter" evidence="9">
    <location>
        <begin position="350"/>
        <end position="584"/>
    </location>
</feature>
<dbReference type="InterPro" id="IPR003593">
    <property type="entry name" value="AAA+_ATPase"/>
</dbReference>
<evidence type="ECO:0000313" key="12">
    <source>
        <dbReference type="Proteomes" id="UP000184016"/>
    </source>
</evidence>
<dbReference type="Gene3D" id="3.40.50.300">
    <property type="entry name" value="P-loop containing nucleotide triphosphate hydrolases"/>
    <property type="match status" value="1"/>
</dbReference>
<dbReference type="InterPro" id="IPR027417">
    <property type="entry name" value="P-loop_NTPase"/>
</dbReference>
<evidence type="ECO:0000256" key="6">
    <source>
        <dbReference type="ARBA" id="ARBA00022989"/>
    </source>
</evidence>
<accession>A0A1M6W9L4</accession>
<dbReference type="SMART" id="SM00382">
    <property type="entry name" value="AAA"/>
    <property type="match status" value="1"/>
</dbReference>
<evidence type="ECO:0000256" key="8">
    <source>
        <dbReference type="SAM" id="Phobius"/>
    </source>
</evidence>
<evidence type="ECO:0000256" key="2">
    <source>
        <dbReference type="ARBA" id="ARBA00022448"/>
    </source>
</evidence>
<feature type="transmembrane region" description="Helical" evidence="8">
    <location>
        <begin position="24"/>
        <end position="47"/>
    </location>
</feature>
<keyword evidence="6 8" id="KW-1133">Transmembrane helix</keyword>
<gene>
    <name evidence="11" type="ORF">SAMN05443507_12626</name>
</gene>
<evidence type="ECO:0000313" key="11">
    <source>
        <dbReference type="EMBL" id="SHK90185.1"/>
    </source>
</evidence>
<dbReference type="GO" id="GO:0016887">
    <property type="term" value="F:ATP hydrolysis activity"/>
    <property type="evidence" value="ECO:0007669"/>
    <property type="project" value="InterPro"/>
</dbReference>
<dbReference type="InterPro" id="IPR039421">
    <property type="entry name" value="Type_1_exporter"/>
</dbReference>
<dbReference type="InterPro" id="IPR036640">
    <property type="entry name" value="ABC1_TM_sf"/>
</dbReference>
<keyword evidence="5 11" id="KW-0067">ATP-binding</keyword>
<keyword evidence="7 8" id="KW-0472">Membrane</keyword>
<name>A0A1M6W9L4_9BACL</name>
<dbReference type="PANTHER" id="PTHR43394:SF1">
    <property type="entry name" value="ATP-BINDING CASSETTE SUB-FAMILY B MEMBER 10, MITOCHONDRIAL"/>
    <property type="match status" value="1"/>
</dbReference>
<dbReference type="CDD" id="cd03254">
    <property type="entry name" value="ABCC_Glucan_exporter_like"/>
    <property type="match status" value="1"/>
</dbReference>
<proteinExistence type="predicted"/>
<evidence type="ECO:0000256" key="7">
    <source>
        <dbReference type="ARBA" id="ARBA00023136"/>
    </source>
</evidence>
<comment type="subcellular location">
    <subcellularLocation>
        <location evidence="1">Cell membrane</location>
        <topology evidence="1">Multi-pass membrane protein</topology>
    </subcellularLocation>
</comment>
<dbReference type="Pfam" id="PF00664">
    <property type="entry name" value="ABC_membrane"/>
    <property type="match status" value="1"/>
</dbReference>
<dbReference type="SUPFAM" id="SSF90123">
    <property type="entry name" value="ABC transporter transmembrane region"/>
    <property type="match status" value="1"/>
</dbReference>
<dbReference type="CDD" id="cd18544">
    <property type="entry name" value="ABC_6TM_TmrA_like"/>
    <property type="match status" value="1"/>
</dbReference>
<feature type="transmembrane region" description="Helical" evidence="8">
    <location>
        <begin position="253"/>
        <end position="271"/>
    </location>
</feature>
<evidence type="ECO:0000256" key="5">
    <source>
        <dbReference type="ARBA" id="ARBA00022840"/>
    </source>
</evidence>
<dbReference type="Proteomes" id="UP000184016">
    <property type="component" value="Unassembled WGS sequence"/>
</dbReference>
<feature type="domain" description="ABC transmembrane type-1" evidence="10">
    <location>
        <begin position="29"/>
        <end position="313"/>
    </location>
</feature>
<dbReference type="FunFam" id="3.40.50.300:FF:000287">
    <property type="entry name" value="Multidrug ABC transporter ATP-binding protein"/>
    <property type="match status" value="1"/>
</dbReference>
<dbReference type="PANTHER" id="PTHR43394">
    <property type="entry name" value="ATP-DEPENDENT PERMEASE MDL1, MITOCHONDRIAL"/>
    <property type="match status" value="1"/>
</dbReference>
<dbReference type="STRING" id="1830138.SAMN05443507_12626"/>
<organism evidence="11 12">
    <name type="scientific">Alicyclobacillus tolerans</name>
    <dbReference type="NCBI Taxonomy" id="90970"/>
    <lineage>
        <taxon>Bacteria</taxon>
        <taxon>Bacillati</taxon>
        <taxon>Bacillota</taxon>
        <taxon>Bacilli</taxon>
        <taxon>Bacillales</taxon>
        <taxon>Alicyclobacillaceae</taxon>
        <taxon>Alicyclobacillus</taxon>
    </lineage>
</organism>
<dbReference type="InterPro" id="IPR003439">
    <property type="entry name" value="ABC_transporter-like_ATP-bd"/>
</dbReference>
<dbReference type="InterPro" id="IPR011527">
    <property type="entry name" value="ABC1_TM_dom"/>
</dbReference>
<evidence type="ECO:0000256" key="3">
    <source>
        <dbReference type="ARBA" id="ARBA00022692"/>
    </source>
</evidence>
<keyword evidence="4" id="KW-0547">Nucleotide-binding</keyword>
<dbReference type="GO" id="GO:0005886">
    <property type="term" value="C:plasma membrane"/>
    <property type="evidence" value="ECO:0007669"/>
    <property type="project" value="UniProtKB-SubCell"/>
</dbReference>
<keyword evidence="3 8" id="KW-0812">Transmembrane</keyword>
<feature type="transmembrane region" description="Helical" evidence="8">
    <location>
        <begin position="141"/>
        <end position="164"/>
    </location>
</feature>
<dbReference type="PROSITE" id="PS50893">
    <property type="entry name" value="ABC_TRANSPORTER_2"/>
    <property type="match status" value="1"/>
</dbReference>
<dbReference type="EMBL" id="FRAF01000026">
    <property type="protein sequence ID" value="SHK90185.1"/>
    <property type="molecule type" value="Genomic_DNA"/>
</dbReference>
<evidence type="ECO:0000259" key="10">
    <source>
        <dbReference type="PROSITE" id="PS50929"/>
    </source>
</evidence>
<sequence>MSKKKANTSGMGSLLRLLPFAKPYLGHFLLVLLLVIIFNATSVMQPYLVKVAIDKDIAVSQPNWQGLYHITAIYVGIVVLGVVANFSQILLLQYTGQSIIREIRLQLFRHIERQSMRFFDTNAIGRLVTNVSSDTETVSQFFTNFALSMMRDGLSIVMIIIAMFELNVRIAAFSMIILPVLFAISFAFRNRLRQAYQTTRTRLSNIVAFLAENLAGMRIIQIFHQESRQAENFERLNTLHRQANVREYRTSVFFNRVLELVGNVAVAAVVWFGGGAVLHHAILFGTLYAFISYIRQFFQPINSMTQQWNTLQSAMVAADRIGRIFALQPEIVDLTEATPLADWHAVAGKIQFEHVTFGYHPELPVLHDISFTVDPGQFIGVVGPTGAGKSSIMSLLTRFYEPQEGRITIDGRDVRHYTQADLHAIIGIVQQEVNLFAGTVLDNIRLFRKDISREEVVAAAERVGAHRLIERMPEGYDTPLVGKGANLSMGERQLLSFARIVALNPRILILDEATANLDSQTEELVQHGLMEVAKQRTTLVIAHRLSTIRHAHRILVLEKGRLVESGTHEELVAAGGLYALLTEQSSVETAAVPKSHSIAVLH</sequence>
<protein>
    <submittedName>
        <fullName evidence="11">ATP-binding cassette, subfamily B</fullName>
    </submittedName>
</protein>
<dbReference type="AlphaFoldDB" id="A0A1M6W9L4"/>
<dbReference type="RefSeq" id="WP_072875038.1">
    <property type="nucleotide sequence ID" value="NZ_FRAF01000026.1"/>
</dbReference>
<dbReference type="OrthoDB" id="1240423at2"/>
<dbReference type="PROSITE" id="PS50929">
    <property type="entry name" value="ABC_TM1F"/>
    <property type="match status" value="1"/>
</dbReference>
<dbReference type="Gene3D" id="1.20.1560.10">
    <property type="entry name" value="ABC transporter type 1, transmembrane domain"/>
    <property type="match status" value="1"/>
</dbReference>
<keyword evidence="2" id="KW-0813">Transport</keyword>
<dbReference type="GO" id="GO:0005524">
    <property type="term" value="F:ATP binding"/>
    <property type="evidence" value="ECO:0007669"/>
    <property type="project" value="UniProtKB-KW"/>
</dbReference>
<dbReference type="Pfam" id="PF00005">
    <property type="entry name" value="ABC_tran"/>
    <property type="match status" value="1"/>
</dbReference>
<evidence type="ECO:0000256" key="1">
    <source>
        <dbReference type="ARBA" id="ARBA00004651"/>
    </source>
</evidence>
<feature type="transmembrane region" description="Helical" evidence="8">
    <location>
        <begin position="67"/>
        <end position="92"/>
    </location>
</feature>